<dbReference type="InterPro" id="IPR005149">
    <property type="entry name" value="Tscrpt_reg_PadR_N"/>
</dbReference>
<dbReference type="Pfam" id="PF03551">
    <property type="entry name" value="PadR"/>
    <property type="match status" value="1"/>
</dbReference>
<evidence type="ECO:0000256" key="1">
    <source>
        <dbReference type="SAM" id="MobiDB-lite"/>
    </source>
</evidence>
<reference evidence="3" key="1">
    <citation type="submission" date="2024-07" db="EMBL/GenBank/DDBJ databases">
        <authorList>
            <person name="Yu S.T."/>
        </authorList>
    </citation>
    <scope>NUCLEOTIDE SEQUENCE</scope>
    <source>
        <strain evidence="3">R44</strain>
    </source>
</reference>
<evidence type="ECO:0000259" key="2">
    <source>
        <dbReference type="Pfam" id="PF03551"/>
    </source>
</evidence>
<accession>A0AB39TCT6</accession>
<protein>
    <submittedName>
        <fullName evidence="3">Helix-turn-helix transcriptional regulator</fullName>
    </submittedName>
</protein>
<dbReference type="InterPro" id="IPR036388">
    <property type="entry name" value="WH-like_DNA-bd_sf"/>
</dbReference>
<gene>
    <name evidence="3" type="ORF">AB5J54_40330</name>
</gene>
<dbReference type="PANTHER" id="PTHR43252:SF4">
    <property type="entry name" value="TRANSCRIPTIONAL REGULATORY PROTEIN"/>
    <property type="match status" value="1"/>
</dbReference>
<dbReference type="Gene3D" id="1.10.10.10">
    <property type="entry name" value="Winged helix-like DNA-binding domain superfamily/Winged helix DNA-binding domain"/>
    <property type="match status" value="1"/>
</dbReference>
<dbReference type="SUPFAM" id="SSF46785">
    <property type="entry name" value="Winged helix' DNA-binding domain"/>
    <property type="match status" value="1"/>
</dbReference>
<dbReference type="RefSeq" id="WP_369148985.1">
    <property type="nucleotide sequence ID" value="NZ_CP163444.1"/>
</dbReference>
<dbReference type="InterPro" id="IPR036390">
    <property type="entry name" value="WH_DNA-bd_sf"/>
</dbReference>
<sequence length="216" mass="25152">MVKFDRVLLALLAGRPRSGFDLGRWMETEGQFLRSRAHHSQIYRLLARMTDDGWVAFEVDPRERRPDAKVYRLTPRGEGVLWEWVRSPYEPTSRFQDPDFLARFAFTAPLDRQAAIRLIDTELAYRRDQIARSRDRDRTLLFEDPLPELDQSLAQELFDELHAHGASAVDAWLAWLQAMRDRLAPEHVQEHAEHAQEHAEHAQEHAPEPDREGPSA</sequence>
<evidence type="ECO:0000313" key="3">
    <source>
        <dbReference type="EMBL" id="XDQ76388.1"/>
    </source>
</evidence>
<dbReference type="AlphaFoldDB" id="A0AB39TCT6"/>
<proteinExistence type="predicted"/>
<feature type="region of interest" description="Disordered" evidence="1">
    <location>
        <begin position="187"/>
        <end position="216"/>
    </location>
</feature>
<dbReference type="PANTHER" id="PTHR43252">
    <property type="entry name" value="TRANSCRIPTIONAL REGULATOR YQJI"/>
    <property type="match status" value="1"/>
</dbReference>
<dbReference type="EMBL" id="CP163444">
    <property type="protein sequence ID" value="XDQ76388.1"/>
    <property type="molecule type" value="Genomic_DNA"/>
</dbReference>
<name>A0AB39TCT6_9ACTN</name>
<organism evidence="3">
    <name type="scientific">Streptomyces sp. R44</name>
    <dbReference type="NCBI Taxonomy" id="3238633"/>
    <lineage>
        <taxon>Bacteria</taxon>
        <taxon>Bacillati</taxon>
        <taxon>Actinomycetota</taxon>
        <taxon>Actinomycetes</taxon>
        <taxon>Kitasatosporales</taxon>
        <taxon>Streptomycetaceae</taxon>
        <taxon>Streptomyces</taxon>
    </lineage>
</organism>
<feature type="domain" description="Transcription regulator PadR N-terminal" evidence="2">
    <location>
        <begin position="8"/>
        <end position="80"/>
    </location>
</feature>